<evidence type="ECO:0000259" key="9">
    <source>
        <dbReference type="PROSITE" id="PS50893"/>
    </source>
</evidence>
<keyword evidence="3" id="KW-0547">Nucleotide-binding</keyword>
<proteinExistence type="predicted"/>
<evidence type="ECO:0000256" key="1">
    <source>
        <dbReference type="ARBA" id="ARBA00004651"/>
    </source>
</evidence>
<dbReference type="GO" id="GO:0016887">
    <property type="term" value="F:ATP hydrolysis activity"/>
    <property type="evidence" value="ECO:0007669"/>
    <property type="project" value="InterPro"/>
</dbReference>
<feature type="transmembrane region" description="Helical" evidence="8">
    <location>
        <begin position="25"/>
        <end position="50"/>
    </location>
</feature>
<name>A0A5C8UKU0_9MICO</name>
<evidence type="ECO:0000256" key="8">
    <source>
        <dbReference type="SAM" id="Phobius"/>
    </source>
</evidence>
<dbReference type="GO" id="GO:0045454">
    <property type="term" value="P:cell redox homeostasis"/>
    <property type="evidence" value="ECO:0007669"/>
    <property type="project" value="InterPro"/>
</dbReference>
<dbReference type="Pfam" id="PF00005">
    <property type="entry name" value="ABC_tran"/>
    <property type="match status" value="1"/>
</dbReference>
<dbReference type="Gene3D" id="1.20.1560.10">
    <property type="entry name" value="ABC transporter type 1, transmembrane domain"/>
    <property type="match status" value="1"/>
</dbReference>
<evidence type="ECO:0000259" key="10">
    <source>
        <dbReference type="PROSITE" id="PS50929"/>
    </source>
</evidence>
<dbReference type="SUPFAM" id="SSF90123">
    <property type="entry name" value="ABC transporter transmembrane region"/>
    <property type="match status" value="1"/>
</dbReference>
<dbReference type="GO" id="GO:0034775">
    <property type="term" value="P:glutathione transmembrane transport"/>
    <property type="evidence" value="ECO:0007669"/>
    <property type="project" value="InterPro"/>
</dbReference>
<keyword evidence="5 8" id="KW-1133">Transmembrane helix</keyword>
<reference evidence="11 12" key="1">
    <citation type="submission" date="2019-08" db="EMBL/GenBank/DDBJ databases">
        <title>Bacterial whole genome sequence for Glaciihabitans sp. CHu50b-6-2.</title>
        <authorList>
            <person name="Jin L."/>
        </authorList>
    </citation>
    <scope>NUCLEOTIDE SEQUENCE [LARGE SCALE GENOMIC DNA]</scope>
    <source>
        <strain evidence="11 12">CHu50b-6-2</strain>
    </source>
</reference>
<comment type="subcellular location">
    <subcellularLocation>
        <location evidence="1">Cell membrane</location>
        <topology evidence="1">Multi-pass membrane protein</topology>
    </subcellularLocation>
</comment>
<dbReference type="GO" id="GO:0005886">
    <property type="term" value="C:plasma membrane"/>
    <property type="evidence" value="ECO:0007669"/>
    <property type="project" value="UniProtKB-SubCell"/>
</dbReference>
<dbReference type="GO" id="GO:0140359">
    <property type="term" value="F:ABC-type transporter activity"/>
    <property type="evidence" value="ECO:0007669"/>
    <property type="project" value="InterPro"/>
</dbReference>
<evidence type="ECO:0000256" key="7">
    <source>
        <dbReference type="SAM" id="MobiDB-lite"/>
    </source>
</evidence>
<dbReference type="InterPro" id="IPR027417">
    <property type="entry name" value="P-loop_NTPase"/>
</dbReference>
<dbReference type="InterPro" id="IPR039421">
    <property type="entry name" value="Type_1_exporter"/>
</dbReference>
<evidence type="ECO:0000256" key="4">
    <source>
        <dbReference type="ARBA" id="ARBA00022840"/>
    </source>
</evidence>
<dbReference type="InterPro" id="IPR014223">
    <property type="entry name" value="ABC_CydC/D"/>
</dbReference>
<feature type="transmembrane region" description="Helical" evidence="8">
    <location>
        <begin position="282"/>
        <end position="307"/>
    </location>
</feature>
<dbReference type="Gene3D" id="3.40.50.300">
    <property type="entry name" value="P-loop containing nucleotide triphosphate hydrolases"/>
    <property type="match status" value="1"/>
</dbReference>
<accession>A0A5C8UKU0</accession>
<protein>
    <submittedName>
        <fullName evidence="11">Thiol reductant ABC exporter subunit CydC</fullName>
    </submittedName>
</protein>
<comment type="caution">
    <text evidence="11">The sequence shown here is derived from an EMBL/GenBank/DDBJ whole genome shotgun (WGS) entry which is preliminary data.</text>
</comment>
<dbReference type="Proteomes" id="UP000321379">
    <property type="component" value="Unassembled WGS sequence"/>
</dbReference>
<evidence type="ECO:0000313" key="12">
    <source>
        <dbReference type="Proteomes" id="UP000321379"/>
    </source>
</evidence>
<dbReference type="PROSITE" id="PS50893">
    <property type="entry name" value="ABC_TRANSPORTER_2"/>
    <property type="match status" value="1"/>
</dbReference>
<dbReference type="SUPFAM" id="SSF52540">
    <property type="entry name" value="P-loop containing nucleoside triphosphate hydrolases"/>
    <property type="match status" value="1"/>
</dbReference>
<organism evidence="11 12">
    <name type="scientific">Lacisediminihabitans profunda</name>
    <dbReference type="NCBI Taxonomy" id="2594790"/>
    <lineage>
        <taxon>Bacteria</taxon>
        <taxon>Bacillati</taxon>
        <taxon>Actinomycetota</taxon>
        <taxon>Actinomycetes</taxon>
        <taxon>Micrococcales</taxon>
        <taxon>Microbacteriaceae</taxon>
        <taxon>Lacisediminihabitans</taxon>
    </lineage>
</organism>
<keyword evidence="4" id="KW-0067">ATP-binding</keyword>
<dbReference type="NCBIfam" id="TIGR02868">
    <property type="entry name" value="CydC"/>
    <property type="match status" value="1"/>
</dbReference>
<dbReference type="PROSITE" id="PS50929">
    <property type="entry name" value="ABC_TM1F"/>
    <property type="match status" value="1"/>
</dbReference>
<keyword evidence="6 8" id="KW-0472">Membrane</keyword>
<dbReference type="Pfam" id="PF00664">
    <property type="entry name" value="ABC_membrane"/>
    <property type="match status" value="1"/>
</dbReference>
<dbReference type="PANTHER" id="PTHR24221">
    <property type="entry name" value="ATP-BINDING CASSETTE SUB-FAMILY B"/>
    <property type="match status" value="1"/>
</dbReference>
<dbReference type="GO" id="GO:0005524">
    <property type="term" value="F:ATP binding"/>
    <property type="evidence" value="ECO:0007669"/>
    <property type="project" value="UniProtKB-KW"/>
</dbReference>
<feature type="transmembrane region" description="Helical" evidence="8">
    <location>
        <begin position="168"/>
        <end position="189"/>
    </location>
</feature>
<sequence length="585" mass="60487">MRDSRLPDARTLAVLRLAQPRLARFAPGALLGLLSAASSVALLATSAWLITRAAEHPPILFLSAAIVGVRAFALGRAGFRYADRLASHDAAFRQLAAVRVGIYSRLVPLAPDGLGATARGDLLTRLVNDVDELQNLPLRVVQPLVTAAVTAVLSVIGISLILPAAGFALALSLAIGFIVSTVAHSAIAARAERAIAPLRGALGDRLLEFVNGLDVFIAFGAVAERQAAVDEADARLRTATLARAAAAGVTAAVLSALAATATVGGLIVGIPALAHGSIGGPALAVIALVPLAVFDVVGTAPLAMAAWRQVRSSAERIAASVPTDPPAELPTELPAGAPSRGNPPPQPTAPDGTVLELVDVAASWPGATEPAVHGVTVRLRRGDRLVVRGPSGSGKTTLAHLLVRFLDYSGSFRLGGVEARDLPLETVRATIGLVEQSPYLFDESVRQNLLFARDTATDGELVAALERVGLASWLSERGGLDARVGDAGSLVSGGQAGRIALARALLADFPVIVFDEPAANVEPRLAELLLRDILSIATDEHRTVIVISHLPVPDALVSHRLDLDSARPLEAAGTFDPTARSTPAL</sequence>
<keyword evidence="12" id="KW-1185">Reference proteome</keyword>
<keyword evidence="2 8" id="KW-0812">Transmembrane</keyword>
<feature type="region of interest" description="Disordered" evidence="7">
    <location>
        <begin position="321"/>
        <end position="350"/>
    </location>
</feature>
<evidence type="ECO:0000256" key="5">
    <source>
        <dbReference type="ARBA" id="ARBA00022989"/>
    </source>
</evidence>
<evidence type="ECO:0000256" key="2">
    <source>
        <dbReference type="ARBA" id="ARBA00022692"/>
    </source>
</evidence>
<evidence type="ECO:0000256" key="6">
    <source>
        <dbReference type="ARBA" id="ARBA00023136"/>
    </source>
</evidence>
<feature type="transmembrane region" description="Helical" evidence="8">
    <location>
        <begin position="56"/>
        <end position="75"/>
    </location>
</feature>
<dbReference type="PANTHER" id="PTHR24221:SF654">
    <property type="entry name" value="ATP-BINDING CASSETTE SUB-FAMILY B MEMBER 6"/>
    <property type="match status" value="1"/>
</dbReference>
<feature type="transmembrane region" description="Helical" evidence="8">
    <location>
        <begin position="244"/>
        <end position="270"/>
    </location>
</feature>
<dbReference type="InterPro" id="IPR003593">
    <property type="entry name" value="AAA+_ATPase"/>
</dbReference>
<evidence type="ECO:0000256" key="3">
    <source>
        <dbReference type="ARBA" id="ARBA00022741"/>
    </source>
</evidence>
<dbReference type="EMBL" id="VRMG01000010">
    <property type="protein sequence ID" value="TXN28962.1"/>
    <property type="molecule type" value="Genomic_DNA"/>
</dbReference>
<evidence type="ECO:0000313" key="11">
    <source>
        <dbReference type="EMBL" id="TXN28962.1"/>
    </source>
</evidence>
<dbReference type="RefSeq" id="WP_147784632.1">
    <property type="nucleotide sequence ID" value="NZ_VRMG01000010.1"/>
</dbReference>
<gene>
    <name evidence="11" type="primary">cydC</name>
    <name evidence="11" type="ORF">FVP33_15690</name>
</gene>
<dbReference type="InterPro" id="IPR003439">
    <property type="entry name" value="ABC_transporter-like_ATP-bd"/>
</dbReference>
<dbReference type="SMART" id="SM00382">
    <property type="entry name" value="AAA"/>
    <property type="match status" value="1"/>
</dbReference>
<dbReference type="InterPro" id="IPR011527">
    <property type="entry name" value="ABC1_TM_dom"/>
</dbReference>
<dbReference type="InterPro" id="IPR036640">
    <property type="entry name" value="ABC1_TM_sf"/>
</dbReference>
<feature type="domain" description="ABC transmembrane type-1" evidence="10">
    <location>
        <begin position="28"/>
        <end position="309"/>
    </location>
</feature>
<feature type="domain" description="ABC transporter" evidence="9">
    <location>
        <begin position="355"/>
        <end position="585"/>
    </location>
</feature>
<dbReference type="AlphaFoldDB" id="A0A5C8UKU0"/>
<dbReference type="CDD" id="cd03228">
    <property type="entry name" value="ABCC_MRP_Like"/>
    <property type="match status" value="1"/>
</dbReference>
<feature type="transmembrane region" description="Helical" evidence="8">
    <location>
        <begin position="144"/>
        <end position="162"/>
    </location>
</feature>